<evidence type="ECO:0000256" key="1">
    <source>
        <dbReference type="SAM" id="MobiDB-lite"/>
    </source>
</evidence>
<dbReference type="InParanoid" id="A0A1V9XCM0"/>
<feature type="compositionally biased region" description="Basic residues" evidence="1">
    <location>
        <begin position="89"/>
        <end position="98"/>
    </location>
</feature>
<protein>
    <submittedName>
        <fullName evidence="2">MAP/microtubule affinity-regulating kinase 3-like</fullName>
    </submittedName>
</protein>
<keyword evidence="3" id="KW-1185">Reference proteome</keyword>
<dbReference type="GO" id="GO:0016301">
    <property type="term" value="F:kinase activity"/>
    <property type="evidence" value="ECO:0007669"/>
    <property type="project" value="UniProtKB-KW"/>
</dbReference>
<feature type="compositionally biased region" description="Polar residues" evidence="1">
    <location>
        <begin position="192"/>
        <end position="207"/>
    </location>
</feature>
<evidence type="ECO:0000313" key="3">
    <source>
        <dbReference type="Proteomes" id="UP000192247"/>
    </source>
</evidence>
<feature type="compositionally biased region" description="Basic and acidic residues" evidence="1">
    <location>
        <begin position="138"/>
        <end position="148"/>
    </location>
</feature>
<dbReference type="AlphaFoldDB" id="A0A1V9XCM0"/>
<feature type="compositionally biased region" description="Polar residues" evidence="1">
    <location>
        <begin position="67"/>
        <end position="82"/>
    </location>
</feature>
<keyword evidence="2" id="KW-0808">Transferase</keyword>
<feature type="non-terminal residue" evidence="2">
    <location>
        <position position="1"/>
    </location>
</feature>
<name>A0A1V9XCM0_9ACAR</name>
<evidence type="ECO:0000313" key="2">
    <source>
        <dbReference type="EMBL" id="OQR71092.1"/>
    </source>
</evidence>
<comment type="caution">
    <text evidence="2">The sequence shown here is derived from an EMBL/GenBank/DDBJ whole genome shotgun (WGS) entry which is preliminary data.</text>
</comment>
<dbReference type="Proteomes" id="UP000192247">
    <property type="component" value="Unassembled WGS sequence"/>
</dbReference>
<proteinExistence type="predicted"/>
<gene>
    <name evidence="2" type="ORF">BIW11_04037</name>
</gene>
<reference evidence="2 3" key="1">
    <citation type="journal article" date="2017" name="Gigascience">
        <title>Draft genome of the honey bee ectoparasitic mite, Tropilaelaps mercedesae, is shaped by the parasitic life history.</title>
        <authorList>
            <person name="Dong X."/>
            <person name="Armstrong S.D."/>
            <person name="Xia D."/>
            <person name="Makepeace B.L."/>
            <person name="Darby A.C."/>
            <person name="Kadowaki T."/>
        </authorList>
    </citation>
    <scope>NUCLEOTIDE SEQUENCE [LARGE SCALE GENOMIC DNA]</scope>
    <source>
        <strain evidence="2">Wuxi-XJTLU</strain>
    </source>
</reference>
<dbReference type="EMBL" id="MNPL01015382">
    <property type="protein sequence ID" value="OQR71092.1"/>
    <property type="molecule type" value="Genomic_DNA"/>
</dbReference>
<accession>A0A1V9XCM0</accession>
<sequence>PDSAGASRSGSSLSLRQQQAVTGLPLVTAKESVVSGHSPHPGVPANVQRSASAAANKAGMGRRLSGSPGQQTGHGQSNNSPSGDGVHNGAKKTSRLGKRFGVTLSARIGLSGRGLCRPQNSKLTRSMRVKSAAGSASDRGDREGRDGRSSLANREPTGPGQTGHAASPSAHSNSSTATSNNSNATTGTASAQHNGQSAQRTPLSMSN</sequence>
<feature type="non-terminal residue" evidence="2">
    <location>
        <position position="207"/>
    </location>
</feature>
<organism evidence="2 3">
    <name type="scientific">Tropilaelaps mercedesae</name>
    <dbReference type="NCBI Taxonomy" id="418985"/>
    <lineage>
        <taxon>Eukaryota</taxon>
        <taxon>Metazoa</taxon>
        <taxon>Ecdysozoa</taxon>
        <taxon>Arthropoda</taxon>
        <taxon>Chelicerata</taxon>
        <taxon>Arachnida</taxon>
        <taxon>Acari</taxon>
        <taxon>Parasitiformes</taxon>
        <taxon>Mesostigmata</taxon>
        <taxon>Gamasina</taxon>
        <taxon>Dermanyssoidea</taxon>
        <taxon>Laelapidae</taxon>
        <taxon>Tropilaelaps</taxon>
    </lineage>
</organism>
<keyword evidence="2" id="KW-0418">Kinase</keyword>
<feature type="region of interest" description="Disordered" evidence="1">
    <location>
        <begin position="31"/>
        <end position="207"/>
    </location>
</feature>
<feature type="compositionally biased region" description="Low complexity" evidence="1">
    <location>
        <begin position="165"/>
        <end position="191"/>
    </location>
</feature>